<dbReference type="GO" id="GO:0046872">
    <property type="term" value="F:metal ion binding"/>
    <property type="evidence" value="ECO:0007669"/>
    <property type="project" value="UniProtKB-KW"/>
</dbReference>
<dbReference type="PANTHER" id="PTHR30006">
    <property type="entry name" value="THIAMINE-BINDING PERIPLASMIC PROTEIN-RELATED"/>
    <property type="match status" value="1"/>
</dbReference>
<dbReference type="SUPFAM" id="SSF53850">
    <property type="entry name" value="Periplasmic binding protein-like II"/>
    <property type="match status" value="1"/>
</dbReference>
<dbReference type="InterPro" id="IPR026045">
    <property type="entry name" value="Ferric-bd"/>
</dbReference>
<keyword evidence="3" id="KW-0408">Iron</keyword>
<gene>
    <name evidence="5" type="ORF">HELGO_WM18621</name>
</gene>
<sequence>MFKSLITSILAFSFLAPAFAAEEVNVYSARKEKLIKPLLEEFTKESGIKVNLLTGKADALLKKLELEGENTPADVLITTDAGRLYRAKTAGVLQAIESETLIEQIPENLRDPENEWFGLTYRARPIFYVKGKVKPEELSSYEALTDEKWKGRICIRSSNNIYNQSLLASMIAASGEEQAGEWAKSFVKNFARPPKGGDRDQIKAAASGQCDIAIANSYYYAAMLNGKDEAQKAAANKLAIFWPNQAEGDRGAHVNVSGGAVTKHAKHKENAIKLLEYMTTKASQTWYAEKNGEYPVTAETKPSELIQGWGGFKADSLNLSALGENNAEALKLMDKAGWK</sequence>
<dbReference type="EMBL" id="CACVAY010000091">
    <property type="protein sequence ID" value="CAA6819081.1"/>
    <property type="molecule type" value="Genomic_DNA"/>
</dbReference>
<proteinExistence type="inferred from homology"/>
<protein>
    <submittedName>
        <fullName evidence="5">Ferric iron ABC transporter, iron-binding protein</fullName>
    </submittedName>
</protein>
<feature type="binding site" evidence="3">
    <location>
        <position position="218"/>
    </location>
    <ligand>
        <name>Fe cation</name>
        <dbReference type="ChEBI" id="CHEBI:24875"/>
    </ligand>
</feature>
<evidence type="ECO:0000256" key="3">
    <source>
        <dbReference type="PIRSR" id="PIRSR002825-1"/>
    </source>
</evidence>
<organism evidence="5">
    <name type="scientific">uncultured Thiotrichaceae bacterium</name>
    <dbReference type="NCBI Taxonomy" id="298394"/>
    <lineage>
        <taxon>Bacteria</taxon>
        <taxon>Pseudomonadati</taxon>
        <taxon>Pseudomonadota</taxon>
        <taxon>Gammaproteobacteria</taxon>
        <taxon>Thiotrichales</taxon>
        <taxon>Thiotrichaceae</taxon>
        <taxon>environmental samples</taxon>
    </lineage>
</organism>
<evidence type="ECO:0000256" key="2">
    <source>
        <dbReference type="ARBA" id="ARBA00022729"/>
    </source>
</evidence>
<keyword evidence="2 4" id="KW-0732">Signal</keyword>
<dbReference type="PIRSF" id="PIRSF002825">
    <property type="entry name" value="CfbpA"/>
    <property type="match status" value="1"/>
</dbReference>
<accession>A0A6S6T6V5</accession>
<dbReference type="CDD" id="cd13542">
    <property type="entry name" value="PBP2_FutA1_ilke"/>
    <property type="match status" value="1"/>
</dbReference>
<dbReference type="GO" id="GO:0030288">
    <property type="term" value="C:outer membrane-bounded periplasmic space"/>
    <property type="evidence" value="ECO:0007669"/>
    <property type="project" value="TreeGrafter"/>
</dbReference>
<feature type="chain" id="PRO_5027536956" evidence="4">
    <location>
        <begin position="21"/>
        <end position="339"/>
    </location>
</feature>
<evidence type="ECO:0000313" key="5">
    <source>
        <dbReference type="EMBL" id="CAA6819081.1"/>
    </source>
</evidence>
<comment type="similarity">
    <text evidence="1">Belongs to the bacterial solute-binding protein 1 family.</text>
</comment>
<dbReference type="InterPro" id="IPR006059">
    <property type="entry name" value="SBP"/>
</dbReference>
<evidence type="ECO:0000256" key="4">
    <source>
        <dbReference type="SAM" id="SignalP"/>
    </source>
</evidence>
<dbReference type="Pfam" id="PF13416">
    <property type="entry name" value="SBP_bac_8"/>
    <property type="match status" value="1"/>
</dbReference>
<feature type="binding site" evidence="3">
    <location>
        <position position="219"/>
    </location>
    <ligand>
        <name>Fe cation</name>
        <dbReference type="ChEBI" id="CHEBI:24875"/>
    </ligand>
</feature>
<dbReference type="Gene3D" id="3.40.190.10">
    <property type="entry name" value="Periplasmic binding protein-like II"/>
    <property type="match status" value="2"/>
</dbReference>
<keyword evidence="3" id="KW-0479">Metal-binding</keyword>
<name>A0A6S6T6V5_9GAMM</name>
<feature type="signal peptide" evidence="4">
    <location>
        <begin position="1"/>
        <end position="20"/>
    </location>
</feature>
<dbReference type="PANTHER" id="PTHR30006:SF15">
    <property type="entry name" value="IRON-UTILIZATION PERIPLASMIC PROTEIN"/>
    <property type="match status" value="1"/>
</dbReference>
<reference evidence="5" key="1">
    <citation type="submission" date="2020-01" db="EMBL/GenBank/DDBJ databases">
        <authorList>
            <person name="Meier V. D."/>
            <person name="Meier V D."/>
        </authorList>
    </citation>
    <scope>NUCLEOTIDE SEQUENCE</scope>
    <source>
        <strain evidence="5">HLG_WM_MAG_07</strain>
    </source>
</reference>
<dbReference type="AlphaFoldDB" id="A0A6S6T6V5"/>
<evidence type="ECO:0000256" key="1">
    <source>
        <dbReference type="ARBA" id="ARBA00008520"/>
    </source>
</evidence>